<dbReference type="EMBL" id="MHKK01000009">
    <property type="protein sequence ID" value="OGY90515.1"/>
    <property type="molecule type" value="Genomic_DNA"/>
</dbReference>
<evidence type="ECO:0000313" key="3">
    <source>
        <dbReference type="Proteomes" id="UP000177817"/>
    </source>
</evidence>
<evidence type="ECO:0000313" key="2">
    <source>
        <dbReference type="EMBL" id="OGY90515.1"/>
    </source>
</evidence>
<proteinExistence type="predicted"/>
<accession>A0A1G2BMZ6</accession>
<reference evidence="2 3" key="1">
    <citation type="journal article" date="2016" name="Nat. Commun.">
        <title>Thousands of microbial genomes shed light on interconnected biogeochemical processes in an aquifer system.</title>
        <authorList>
            <person name="Anantharaman K."/>
            <person name="Brown C.T."/>
            <person name="Hug L.A."/>
            <person name="Sharon I."/>
            <person name="Castelle C.J."/>
            <person name="Probst A.J."/>
            <person name="Thomas B.C."/>
            <person name="Singh A."/>
            <person name="Wilkins M.J."/>
            <person name="Karaoz U."/>
            <person name="Brodie E.L."/>
            <person name="Williams K.H."/>
            <person name="Hubbard S.S."/>
            <person name="Banfield J.F."/>
        </authorList>
    </citation>
    <scope>NUCLEOTIDE SEQUENCE [LARGE SCALE GENOMIC DNA]</scope>
</reference>
<dbReference type="InterPro" id="IPR036866">
    <property type="entry name" value="RibonucZ/Hydroxyglut_hydro"/>
</dbReference>
<dbReference type="SMART" id="SM00849">
    <property type="entry name" value="Lactamase_B"/>
    <property type="match status" value="1"/>
</dbReference>
<comment type="caution">
    <text evidence="2">The sequence shown here is derived from an EMBL/GenBank/DDBJ whole genome shotgun (WGS) entry which is preliminary data.</text>
</comment>
<dbReference type="SUPFAM" id="SSF56281">
    <property type="entry name" value="Metallo-hydrolase/oxidoreductase"/>
    <property type="match status" value="1"/>
</dbReference>
<name>A0A1G2BMZ6_9BACT</name>
<protein>
    <recommendedName>
        <fullName evidence="1">Metallo-beta-lactamase domain-containing protein</fullName>
    </recommendedName>
</protein>
<gene>
    <name evidence="2" type="ORF">A2677_00110</name>
</gene>
<feature type="domain" description="Metallo-beta-lactamase" evidence="1">
    <location>
        <begin position="7"/>
        <end position="178"/>
    </location>
</feature>
<dbReference type="Proteomes" id="UP000177817">
    <property type="component" value="Unassembled WGS sequence"/>
</dbReference>
<dbReference type="AlphaFoldDB" id="A0A1G2BMZ6"/>
<dbReference type="Pfam" id="PF13483">
    <property type="entry name" value="Lactamase_B_3"/>
    <property type="match status" value="1"/>
</dbReference>
<dbReference type="InterPro" id="IPR050114">
    <property type="entry name" value="UPF0173_UPF0282_UlaG_hydrolase"/>
</dbReference>
<sequence>MKIQKYYHSCIGIEKDGKRLLIDPGSLALSEGKLSVEDIGAVDAILLTHKHLDHYDPVVLRALMQLANPVIITHQEVGAELRRASIPYEPIEALTGLQAAGFTIQAFQAPHGPIPAAVPYNLAYSIDGTVFHPGDSIEAYPDKRYPILLLPIAGPWLRLIDALAYAKKLQPRTVIPIHDGIIRNFMLQRMYDNMCHPQFEEAGIEFRPLAPHEFLET</sequence>
<dbReference type="Gene3D" id="3.60.15.10">
    <property type="entry name" value="Ribonuclease Z/Hydroxyacylglutathione hydrolase-like"/>
    <property type="match status" value="1"/>
</dbReference>
<organism evidence="2 3">
    <name type="scientific">Candidatus Komeilibacteria bacterium RIFCSPHIGHO2_01_FULL_52_14</name>
    <dbReference type="NCBI Taxonomy" id="1798549"/>
    <lineage>
        <taxon>Bacteria</taxon>
        <taxon>Candidatus Komeiliibacteriota</taxon>
    </lineage>
</organism>
<dbReference type="PANTHER" id="PTHR43546:SF3">
    <property type="entry name" value="UPF0173 METAL-DEPENDENT HYDROLASE MJ1163"/>
    <property type="match status" value="1"/>
</dbReference>
<evidence type="ECO:0000259" key="1">
    <source>
        <dbReference type="SMART" id="SM00849"/>
    </source>
</evidence>
<dbReference type="PANTHER" id="PTHR43546">
    <property type="entry name" value="UPF0173 METAL-DEPENDENT HYDROLASE MJ1163-RELATED"/>
    <property type="match status" value="1"/>
</dbReference>
<dbReference type="InterPro" id="IPR001279">
    <property type="entry name" value="Metallo-B-lactamas"/>
</dbReference>